<evidence type="ECO:0000313" key="10">
    <source>
        <dbReference type="Proteomes" id="UP000694522"/>
    </source>
</evidence>
<dbReference type="Proteomes" id="UP000694522">
    <property type="component" value="Unplaced"/>
</dbReference>
<sequence>MGRAGSTPCSAPGSTGSATRGWTPCPTQRWPLGAATPSGALHKDGGRAGRCCAAVTPREETALPHTKMAAGEGVLQRRPMSSRVAGGCRETANGGRGWTLVAWHRPAGRGAGRGGGRATAPRRDRGGQRCGRRARSQPLAAPLPASSCPALPEAITMTLTKGSFTYSNGEEYRGEWKEGRRHGVGQLTFADGTAYVGHFENGLFHGCGVLTFSDGSRYEGEFVQGKFNGVGVFTRCDNMTFEGEFKGGRVYGFGECPAQHGPIQHLPFWPSGPSGCSLPLHSQPFLPLPRSPDLPRWLPWGAPQ</sequence>
<evidence type="ECO:0000256" key="3">
    <source>
        <dbReference type="ARBA" id="ARBA00022737"/>
    </source>
</evidence>
<evidence type="ECO:0000256" key="6">
    <source>
        <dbReference type="ARBA" id="ARBA00038723"/>
    </source>
</evidence>
<evidence type="ECO:0000256" key="1">
    <source>
        <dbReference type="ARBA" id="ARBA00004495"/>
    </source>
</evidence>
<reference evidence="9" key="1">
    <citation type="submission" date="2025-08" db="UniProtKB">
        <authorList>
            <consortium name="Ensembl"/>
        </authorList>
    </citation>
    <scope>IDENTIFICATION</scope>
</reference>
<dbReference type="SMART" id="SM00698">
    <property type="entry name" value="MORN"/>
    <property type="match status" value="3"/>
</dbReference>
<organism evidence="9 10">
    <name type="scientific">Amazona collaria</name>
    <name type="common">yellow-billed parrot</name>
    <dbReference type="NCBI Taxonomy" id="241587"/>
    <lineage>
        <taxon>Eukaryota</taxon>
        <taxon>Metazoa</taxon>
        <taxon>Chordata</taxon>
        <taxon>Craniata</taxon>
        <taxon>Vertebrata</taxon>
        <taxon>Euteleostomi</taxon>
        <taxon>Archelosauria</taxon>
        <taxon>Archosauria</taxon>
        <taxon>Dinosauria</taxon>
        <taxon>Saurischia</taxon>
        <taxon>Theropoda</taxon>
        <taxon>Coelurosauria</taxon>
        <taxon>Aves</taxon>
        <taxon>Neognathae</taxon>
        <taxon>Neoaves</taxon>
        <taxon>Telluraves</taxon>
        <taxon>Australaves</taxon>
        <taxon>Psittaciformes</taxon>
        <taxon>Psittacidae</taxon>
        <taxon>Amazona</taxon>
    </lineage>
</organism>
<dbReference type="SUPFAM" id="SSF82185">
    <property type="entry name" value="Histone H3 K4-specific methyltransferase SET7/9 N-terminal domain"/>
    <property type="match status" value="1"/>
</dbReference>
<reference evidence="9" key="2">
    <citation type="submission" date="2025-09" db="UniProtKB">
        <authorList>
            <consortium name="Ensembl"/>
        </authorList>
    </citation>
    <scope>IDENTIFICATION</scope>
</reference>
<dbReference type="GO" id="GO:0032420">
    <property type="term" value="C:stereocilium"/>
    <property type="evidence" value="ECO:0007669"/>
    <property type="project" value="UniProtKB-SubCell"/>
</dbReference>
<proteinExistence type="predicted"/>
<feature type="region of interest" description="Disordered" evidence="8">
    <location>
        <begin position="1"/>
        <end position="45"/>
    </location>
</feature>
<comment type="function">
    <text evidence="5">Plays a role in promoting axonal degeneration following neuronal injury by toxic insult or trauma.</text>
</comment>
<name>A0A8B9G9L0_9PSIT</name>
<dbReference type="GO" id="GO:0032433">
    <property type="term" value="C:filopodium tip"/>
    <property type="evidence" value="ECO:0007669"/>
    <property type="project" value="UniProtKB-SubCell"/>
</dbReference>
<dbReference type="InterPro" id="IPR052315">
    <property type="entry name" value="MORN4"/>
</dbReference>
<feature type="compositionally biased region" description="Low complexity" evidence="8">
    <location>
        <begin position="136"/>
        <end position="145"/>
    </location>
</feature>
<evidence type="ECO:0000256" key="4">
    <source>
        <dbReference type="ARBA" id="ARBA00023273"/>
    </source>
</evidence>
<dbReference type="PANTHER" id="PTHR46614:SF1">
    <property type="entry name" value="MORN REPEAT-CONTAINING PROTEIN 4"/>
    <property type="match status" value="1"/>
</dbReference>
<keyword evidence="3" id="KW-0677">Repeat</keyword>
<dbReference type="Pfam" id="PF02493">
    <property type="entry name" value="MORN"/>
    <property type="match status" value="3"/>
</dbReference>
<dbReference type="GO" id="GO:0048678">
    <property type="term" value="P:response to axon injury"/>
    <property type="evidence" value="ECO:0007669"/>
    <property type="project" value="TreeGrafter"/>
</dbReference>
<comment type="subcellular location">
    <subcellularLocation>
        <location evidence="1">Cell projection</location>
        <location evidence="1">Filopodium tip</location>
    </subcellularLocation>
    <subcellularLocation>
        <location evidence="2">Cell projection</location>
        <location evidence="2">Stereocilium</location>
    </subcellularLocation>
</comment>
<evidence type="ECO:0000256" key="2">
    <source>
        <dbReference type="ARBA" id="ARBA00004645"/>
    </source>
</evidence>
<feature type="region of interest" description="Disordered" evidence="8">
    <location>
        <begin position="106"/>
        <end position="145"/>
    </location>
</feature>
<dbReference type="Ensembl" id="ENSACOT00000020965.1">
    <property type="protein sequence ID" value="ENSACOP00000020233.1"/>
    <property type="gene ID" value="ENSACOG00000013938.1"/>
</dbReference>
<dbReference type="InterPro" id="IPR003409">
    <property type="entry name" value="MORN"/>
</dbReference>
<evidence type="ECO:0000256" key="8">
    <source>
        <dbReference type="SAM" id="MobiDB-lite"/>
    </source>
</evidence>
<evidence type="ECO:0000313" key="9">
    <source>
        <dbReference type="Ensembl" id="ENSACOP00000020233.1"/>
    </source>
</evidence>
<dbReference type="AlphaFoldDB" id="A0A8B9G9L0"/>
<keyword evidence="10" id="KW-1185">Reference proteome</keyword>
<evidence type="ECO:0000256" key="7">
    <source>
        <dbReference type="ARBA" id="ARBA00039855"/>
    </source>
</evidence>
<dbReference type="Gene3D" id="2.20.110.10">
    <property type="entry name" value="Histone H3 K4-specific methyltransferase SET7/9 N-terminal domain"/>
    <property type="match status" value="2"/>
</dbReference>
<dbReference type="PANTHER" id="PTHR46614">
    <property type="entry name" value="MORN REPEAT-CONTAINING PROTEIN 4"/>
    <property type="match status" value="1"/>
</dbReference>
<comment type="subunit">
    <text evidence="6">Interacts with MYO3A.</text>
</comment>
<protein>
    <recommendedName>
        <fullName evidence="7">MORN repeat-containing protein 4</fullName>
    </recommendedName>
</protein>
<keyword evidence="4" id="KW-0966">Cell projection</keyword>
<accession>A0A8B9G9L0</accession>
<evidence type="ECO:0000256" key="5">
    <source>
        <dbReference type="ARBA" id="ARBA00037780"/>
    </source>
</evidence>
<feature type="compositionally biased region" description="Polar residues" evidence="8">
    <location>
        <begin position="7"/>
        <end position="20"/>
    </location>
</feature>